<comment type="caution">
    <text evidence="1">The sequence shown here is derived from an EMBL/GenBank/DDBJ whole genome shotgun (WGS) entry which is preliminary data.</text>
</comment>
<dbReference type="Proteomes" id="UP001574169">
    <property type="component" value="Unassembled WGS sequence"/>
</dbReference>
<evidence type="ECO:0000313" key="1">
    <source>
        <dbReference type="EMBL" id="MFA9192504.1"/>
    </source>
</evidence>
<dbReference type="PROSITE" id="PS51257">
    <property type="entry name" value="PROKAR_LIPOPROTEIN"/>
    <property type="match status" value="1"/>
</dbReference>
<reference evidence="1 2" key="1">
    <citation type="submission" date="2024-04" db="EMBL/GenBank/DDBJ databases">
        <title>New Clade of Flavobacterium.</title>
        <authorList>
            <person name="Matos L."/>
            <person name="Proenca D.N."/>
            <person name="Fransisco R.M."/>
            <person name="Chung A.P."/>
            <person name="Maccario L."/>
            <person name="Sorensen S.J."/>
            <person name="Morais P.V."/>
        </authorList>
    </citation>
    <scope>NUCLEOTIDE SEQUENCE [LARGE SCALE GENOMIC DNA]</scope>
    <source>
        <strain evidence="1 2">FZUC8N2.13</strain>
    </source>
</reference>
<evidence type="ECO:0000313" key="2">
    <source>
        <dbReference type="Proteomes" id="UP001574169"/>
    </source>
</evidence>
<accession>A0ABV4TEE4</accession>
<keyword evidence="2" id="KW-1185">Reference proteome</keyword>
<protein>
    <recommendedName>
        <fullName evidence="3">Lipoprotein</fullName>
    </recommendedName>
</protein>
<gene>
    <name evidence="1" type="ORF">AAGV28_14090</name>
</gene>
<dbReference type="EMBL" id="JBCFQL010000016">
    <property type="protein sequence ID" value="MFA9192504.1"/>
    <property type="molecule type" value="Genomic_DNA"/>
</dbReference>
<sequence>MTNNRLSIFLAFLAFFILVSCMDRLDKRNLIIYNNSNKTIYTVISSNDSVNFLGNYDDFEYKENYIYTKEGRIKAFVFLDIAPNVKTPSNDKPNNWDLYFESSSDKKIRLFFIYKHSVDKYGWKEIFKNNIYDKKYYLTIDDLNRMNWQIEFKED</sequence>
<name>A0ABV4TEE4_9FLAO</name>
<organism evidence="1 2">
    <name type="scientific">Flavobacterium zubiriense</name>
    <dbReference type="NCBI Taxonomy" id="3138075"/>
    <lineage>
        <taxon>Bacteria</taxon>
        <taxon>Pseudomonadati</taxon>
        <taxon>Bacteroidota</taxon>
        <taxon>Flavobacteriia</taxon>
        <taxon>Flavobacteriales</taxon>
        <taxon>Flavobacteriaceae</taxon>
        <taxon>Flavobacterium</taxon>
    </lineage>
</organism>
<evidence type="ECO:0008006" key="3">
    <source>
        <dbReference type="Google" id="ProtNLM"/>
    </source>
</evidence>
<proteinExistence type="predicted"/>
<dbReference type="RefSeq" id="WP_373407394.1">
    <property type="nucleotide sequence ID" value="NZ_JBCFQL010000016.1"/>
</dbReference>